<dbReference type="RefSeq" id="WP_135955738.1">
    <property type="nucleotide sequence ID" value="NZ_JABCKY010000008.1"/>
</dbReference>
<dbReference type="Proteomes" id="UP000567186">
    <property type="component" value="Unassembled WGS sequence"/>
</dbReference>
<proteinExistence type="predicted"/>
<name>A0A7Y0RF22_9GAMM</name>
<evidence type="ECO:0000313" key="1">
    <source>
        <dbReference type="EMBL" id="NMT65055.1"/>
    </source>
</evidence>
<gene>
    <name evidence="1" type="ORF">HIU99_15835</name>
</gene>
<accession>A0A7Y0RF22</accession>
<dbReference type="OrthoDB" id="6370033at2"/>
<reference evidence="1 2" key="1">
    <citation type="submission" date="2020-04" db="EMBL/GenBank/DDBJ databases">
        <title>Marinobacter oceani sp. nov., isolated from marine solar saltern.</title>
        <authorList>
            <person name="Chen X.-Y."/>
        </authorList>
    </citation>
    <scope>NUCLEOTIDE SEQUENCE [LARGE SCALE GENOMIC DNA]</scope>
    <source>
        <strain evidence="1 2">W62</strain>
    </source>
</reference>
<dbReference type="AlphaFoldDB" id="A0A7Y0RF22"/>
<comment type="caution">
    <text evidence="1">The sequence shown here is derived from an EMBL/GenBank/DDBJ whole genome shotgun (WGS) entry which is preliminary data.</text>
</comment>
<dbReference type="EMBL" id="JABCKY010000008">
    <property type="protein sequence ID" value="NMT65055.1"/>
    <property type="molecule type" value="Genomic_DNA"/>
</dbReference>
<protein>
    <submittedName>
        <fullName evidence="1">Uncharacterized protein</fullName>
    </submittedName>
</protein>
<keyword evidence="2" id="KW-1185">Reference proteome</keyword>
<organism evidence="1 2">
    <name type="scientific">Marinobacter orientalis</name>
    <dbReference type="NCBI Taxonomy" id="1928859"/>
    <lineage>
        <taxon>Bacteria</taxon>
        <taxon>Pseudomonadati</taxon>
        <taxon>Pseudomonadota</taxon>
        <taxon>Gammaproteobacteria</taxon>
        <taxon>Pseudomonadales</taxon>
        <taxon>Marinobacteraceae</taxon>
        <taxon>Marinobacter</taxon>
    </lineage>
</organism>
<sequence>MKNPADIDETIRAGDTASIENTASEKLSVSLICSDACRVDIDLEPGQVLDFSAGSSDAKIVLHNGDPVNLLIIRPESAS</sequence>
<evidence type="ECO:0000313" key="2">
    <source>
        <dbReference type="Proteomes" id="UP000567186"/>
    </source>
</evidence>